<sequence>MATTSSASGLLDSTLTALSGGLTGAAGAAGDNISSWTDLLQDSPQLTNVSTELENLQDILSSGDIDGSEVASSLRKLGQLTTEAAASATPDTQDKLMQLGQTLSSAATQL</sequence>
<reference evidence="2" key="1">
    <citation type="journal article" date="2019" name="Int. J. Syst. Evol. Microbiol.">
        <title>The Global Catalogue of Microorganisms (GCM) 10K type strain sequencing project: providing services to taxonomists for standard genome sequencing and annotation.</title>
        <authorList>
            <consortium name="The Broad Institute Genomics Platform"/>
            <consortium name="The Broad Institute Genome Sequencing Center for Infectious Disease"/>
            <person name="Wu L."/>
            <person name="Ma J."/>
        </authorList>
    </citation>
    <scope>NUCLEOTIDE SEQUENCE [LARGE SCALE GENOMIC DNA]</scope>
    <source>
        <strain evidence="2">CGMCC 1.15795</strain>
    </source>
</reference>
<dbReference type="RefSeq" id="WP_382319361.1">
    <property type="nucleotide sequence ID" value="NZ_JBHUIA010000001.1"/>
</dbReference>
<organism evidence="1 2">
    <name type="scientific">Hymenobacter bucti</name>
    <dbReference type="NCBI Taxonomy" id="1844114"/>
    <lineage>
        <taxon>Bacteria</taxon>
        <taxon>Pseudomonadati</taxon>
        <taxon>Bacteroidota</taxon>
        <taxon>Cytophagia</taxon>
        <taxon>Cytophagales</taxon>
        <taxon>Hymenobacteraceae</taxon>
        <taxon>Hymenobacter</taxon>
    </lineage>
</organism>
<evidence type="ECO:0000313" key="2">
    <source>
        <dbReference type="Proteomes" id="UP001597197"/>
    </source>
</evidence>
<dbReference type="EMBL" id="JBHUFD010000001">
    <property type="protein sequence ID" value="MFD1871503.1"/>
    <property type="molecule type" value="Genomic_DNA"/>
</dbReference>
<dbReference type="Proteomes" id="UP001597197">
    <property type="component" value="Unassembled WGS sequence"/>
</dbReference>
<evidence type="ECO:0000313" key="1">
    <source>
        <dbReference type="EMBL" id="MFD1871503.1"/>
    </source>
</evidence>
<proteinExistence type="predicted"/>
<keyword evidence="2" id="KW-1185">Reference proteome</keyword>
<gene>
    <name evidence="1" type="ORF">ACFSDX_03640</name>
</gene>
<comment type="caution">
    <text evidence="1">The sequence shown here is derived from an EMBL/GenBank/DDBJ whole genome shotgun (WGS) entry which is preliminary data.</text>
</comment>
<accession>A0ABW4QPK0</accession>
<name>A0ABW4QPK0_9BACT</name>
<protein>
    <submittedName>
        <fullName evidence="1">Uncharacterized protein</fullName>
    </submittedName>
</protein>